<sequence length="91" mass="10203">MEKEVADARLESLRVSVAARFGVSDEDRDVLLTATDEATLVLQAERLARSTKPMGNVARREGGTVQKYNNRADREMREFVNDLFGNDPYAV</sequence>
<name>A0A1H1MBW3_9MICO</name>
<organism evidence="1 2">
    <name type="scientific">Microbacterium paraoxydans</name>
    <dbReference type="NCBI Taxonomy" id="199592"/>
    <lineage>
        <taxon>Bacteria</taxon>
        <taxon>Bacillati</taxon>
        <taxon>Actinomycetota</taxon>
        <taxon>Actinomycetes</taxon>
        <taxon>Micrococcales</taxon>
        <taxon>Microbacteriaceae</taxon>
        <taxon>Microbacterium</taxon>
    </lineage>
</organism>
<protein>
    <submittedName>
        <fullName evidence="1">Uncharacterized protein</fullName>
    </submittedName>
</protein>
<accession>A0A1H1MBW3</accession>
<dbReference type="AlphaFoldDB" id="A0A1H1MBW3"/>
<reference evidence="1 2" key="1">
    <citation type="submission" date="2016-10" db="EMBL/GenBank/DDBJ databases">
        <authorList>
            <person name="de Groot N.N."/>
        </authorList>
    </citation>
    <scope>NUCLEOTIDE SEQUENCE [LARGE SCALE GENOMIC DNA]</scope>
    <source>
        <strain evidence="1 2">DSM 15019</strain>
    </source>
</reference>
<evidence type="ECO:0000313" key="1">
    <source>
        <dbReference type="EMBL" id="SDR83459.1"/>
    </source>
</evidence>
<dbReference type="Proteomes" id="UP000182126">
    <property type="component" value="Chromosome I"/>
</dbReference>
<gene>
    <name evidence="1" type="ORF">SAMN04489809_0442</name>
</gene>
<evidence type="ECO:0000313" key="2">
    <source>
        <dbReference type="Proteomes" id="UP000182126"/>
    </source>
</evidence>
<dbReference type="EMBL" id="LT629770">
    <property type="protein sequence ID" value="SDR83459.1"/>
    <property type="molecule type" value="Genomic_DNA"/>
</dbReference>
<proteinExistence type="predicted"/>